<keyword evidence="2" id="KW-0539">Nucleus</keyword>
<dbReference type="OrthoDB" id="7788983at2759"/>
<sequence length="1611" mass="185200">MSRKTNHSDASSSNEDGTLYKYDDLRSSTSFNSSEISRSSKVPDSGIGTSTTSSCMNHRDASQLVVKKIELLDELKSLLKIKDTPTQSHIDKSSNVNKFDTCSEFDSSVDMIKECGSEKLNTLNLTNSSLITKNNSSKDLNSIKNSEVKTDYDVDFLVSKAIQYIKKLKKNQIKQMNETAQKKENIIQNINGESISPSMSSGSSKDLIASLSYNQNQEMCISILVKTGLIVYVDERLTNLLGQSAKSWIGKRPIDYLYKDDINLLLTKLCELTTKINTGSKNISEIEIESFFLRFKKQPGQNCLGIENELNVTKTSFDDTHPSGLVVNSCDFMPKLIYNCESNEFIAFRVELKADKVELKSCDLDEKSNKNTIIQNPHKQNKLIQQQEHFNLETCILFKLSYPSIAYYKDIDNYTERSFISEHNVNLQITRVENKVTELLGYLPQELETKSFIRFIHPDDLKKIKQIHLDIFDGKERQNHEIYRWRCRNGCYVSVKTNWSWFIHPWKKQIDFIIGKHVVLVDPMNKNIFENSKKHEFSKKMAIQIKNDSSSSTNANNYSNCSSSNIVVSNKSTETISDESNIEKRSLNLSTSKDDLESDYFNKVEKDVVEYISKKIPGMDDATQMLGQDVIKFIKKKNISASYCQEQNRIMKKTKRQFEKYKPLESYKHAFDYPKYFQTKPKQEKSNYRRFYNFNSYHSKYDPKQLRSSSSSNSEYAKIKARFDRKRNKHFHKPMTSKQADEELAMESETEVSKESKISQIEKEKNLNNKKDSLEISNHTPVNNENENLSDQIKFPTFFENYLAKKSFQPSLIKDHHLFTQYMICKYIDDLPNSWSFEDGTAAATGEGTGGQESIIETKIENKGIKRTLEETENFNFSLPENSNKTRKLSSTQNNEINLTKIQLNNNLGDKMVIDYFLNQNECSSLVNDITGEEQNNFKKANSTSSKSHSRIVLIDENDNDEEEETVKMIVLQVPEEISNEISQTKPLDTQANSQFANLKQDPKLINEKFARLTKENLLRHTREQEELYLMDILKKVQKNFSKKISENPQNICAQTPNVFSCNEYEPKMKKAKKIHQILREKNPNSSISSAEIAAQYENELNLGPYSNEINEVDFENPQIYHESFSKKLQSDLALTKETRPIKDLDYNSISNKRKTVEKNEVIPNKNEKFSRDKESTENSSNPSSGSNKNDDLINFWKKCIKQGSTIVKRIKEADGFIKSIKLGLFKKTEIEDLENKNLTPNNDPNTINTNIIHSEHSNEIQIDEIVILKYTKQLKKRLYIIASLLGINTDIGFDDISIDSDKSEIIESYMKKIIQELLSSNNSAYLAQFSSKMLVSLNQIDTNNIELLSCVYEDLKQRFLNQFDKFNKDNKLIFHSSSSGAQLSSTSNNDDESSSQNQPQINTNNISKESKSRDFEYSSHNTNEFDDSSTYLYDSPTSSLESTDISSLQNNKKQINFQKALIKPKSIRSKLSNEEIKTKSIKKSINLEENNFDDGLLCKIMQNYVDLFKKNEEDGDEVLNSHLNKEPKLKNSSCESSKITPEISSRSHETSSEEFKPQNTKRSETNEPKNEDDECFKNLSINIYNDCFKCLSKVSVISNHKNTVQESESD</sequence>
<feature type="region of interest" description="Disordered" evidence="4">
    <location>
        <begin position="1"/>
        <end position="55"/>
    </location>
</feature>
<evidence type="ECO:0000256" key="4">
    <source>
        <dbReference type="SAM" id="MobiDB-lite"/>
    </source>
</evidence>
<comment type="subcellular location">
    <subcellularLocation>
        <location evidence="1">Nucleus</location>
    </subcellularLocation>
</comment>
<feature type="compositionally biased region" description="Basic and acidic residues" evidence="4">
    <location>
        <begin position="1409"/>
        <end position="1418"/>
    </location>
</feature>
<dbReference type="EMBL" id="CAJNOC010000019">
    <property type="protein sequence ID" value="CAF0706713.1"/>
    <property type="molecule type" value="Genomic_DNA"/>
</dbReference>
<evidence type="ECO:0000256" key="2">
    <source>
        <dbReference type="ARBA" id="ARBA00023242"/>
    </source>
</evidence>
<feature type="region of interest" description="Disordered" evidence="4">
    <location>
        <begin position="1158"/>
        <end position="1190"/>
    </location>
</feature>
<keyword evidence="7" id="KW-1185">Reference proteome</keyword>
<dbReference type="PANTHER" id="PTHR11269:SF16">
    <property type="entry name" value="PERIOD CIRCADIAN PROTEIN"/>
    <property type="match status" value="1"/>
</dbReference>
<dbReference type="InterPro" id="IPR035965">
    <property type="entry name" value="PAS-like_dom_sf"/>
</dbReference>
<dbReference type="Gene3D" id="3.30.450.20">
    <property type="entry name" value="PAS domain"/>
    <property type="match status" value="2"/>
</dbReference>
<comment type="caution">
    <text evidence="6">The sequence shown here is derived from an EMBL/GenBank/DDBJ whole genome shotgun (WGS) entry which is preliminary data.</text>
</comment>
<accession>A0A813M6S5</accession>
<dbReference type="GO" id="GO:0000122">
    <property type="term" value="P:negative regulation of transcription by RNA polymerase II"/>
    <property type="evidence" value="ECO:0007669"/>
    <property type="project" value="TreeGrafter"/>
</dbReference>
<protein>
    <recommendedName>
        <fullName evidence="5">PAS domain-containing protein</fullName>
    </recommendedName>
</protein>
<feature type="domain" description="PAS" evidence="5">
    <location>
        <begin position="429"/>
        <end position="475"/>
    </location>
</feature>
<feature type="compositionally biased region" description="Polar residues" evidence="4">
    <location>
        <begin position="1419"/>
        <end position="1433"/>
    </location>
</feature>
<feature type="region of interest" description="Disordered" evidence="4">
    <location>
        <begin position="1522"/>
        <end position="1574"/>
    </location>
</feature>
<feature type="compositionally biased region" description="Low complexity" evidence="4">
    <location>
        <begin position="1178"/>
        <end position="1188"/>
    </location>
</feature>
<reference evidence="6" key="1">
    <citation type="submission" date="2021-02" db="EMBL/GenBank/DDBJ databases">
        <authorList>
            <person name="Nowell W R."/>
        </authorList>
    </citation>
    <scope>NUCLEOTIDE SEQUENCE</scope>
    <source>
        <strain evidence="6">Ploen Becks lab</strain>
    </source>
</reference>
<feature type="compositionally biased region" description="Basic and acidic residues" evidence="4">
    <location>
        <begin position="1158"/>
        <end position="1177"/>
    </location>
</feature>
<dbReference type="Pfam" id="PF14598">
    <property type="entry name" value="PAS_11"/>
    <property type="match status" value="1"/>
</dbReference>
<name>A0A813M6S5_9BILA</name>
<evidence type="ECO:0000313" key="7">
    <source>
        <dbReference type="Proteomes" id="UP000663879"/>
    </source>
</evidence>
<keyword evidence="3" id="KW-0175">Coiled coil</keyword>
<dbReference type="GO" id="GO:0000976">
    <property type="term" value="F:transcription cis-regulatory region binding"/>
    <property type="evidence" value="ECO:0007669"/>
    <property type="project" value="TreeGrafter"/>
</dbReference>
<feature type="compositionally biased region" description="Polar residues" evidence="4">
    <location>
        <begin position="27"/>
        <end position="55"/>
    </location>
</feature>
<dbReference type="SMART" id="SM00091">
    <property type="entry name" value="PAS"/>
    <property type="match status" value="2"/>
</dbReference>
<evidence type="ECO:0000259" key="5">
    <source>
        <dbReference type="PROSITE" id="PS50112"/>
    </source>
</evidence>
<evidence type="ECO:0000256" key="3">
    <source>
        <dbReference type="SAM" id="Coils"/>
    </source>
</evidence>
<feature type="region of interest" description="Disordered" evidence="4">
    <location>
        <begin position="730"/>
        <end position="759"/>
    </location>
</feature>
<gene>
    <name evidence="6" type="ORF">OXX778_LOCUS414</name>
</gene>
<dbReference type="GO" id="GO:0005634">
    <property type="term" value="C:nucleus"/>
    <property type="evidence" value="ECO:0007669"/>
    <property type="project" value="UniProtKB-SubCell"/>
</dbReference>
<feature type="coiled-coil region" evidence="3">
    <location>
        <begin position="166"/>
        <end position="193"/>
    </location>
</feature>
<feature type="region of interest" description="Disordered" evidence="4">
    <location>
        <begin position="1381"/>
        <end position="1433"/>
    </location>
</feature>
<dbReference type="GO" id="GO:0001222">
    <property type="term" value="F:transcription corepressor binding"/>
    <property type="evidence" value="ECO:0007669"/>
    <property type="project" value="TreeGrafter"/>
</dbReference>
<feature type="compositionally biased region" description="Polar residues" evidence="4">
    <location>
        <begin position="1531"/>
        <end position="1545"/>
    </location>
</feature>
<dbReference type="SUPFAM" id="SSF55785">
    <property type="entry name" value="PYP-like sensor domain (PAS domain)"/>
    <property type="match status" value="2"/>
</dbReference>
<dbReference type="Proteomes" id="UP000663879">
    <property type="component" value="Unassembled WGS sequence"/>
</dbReference>
<organism evidence="6 7">
    <name type="scientific">Brachionus calyciflorus</name>
    <dbReference type="NCBI Taxonomy" id="104777"/>
    <lineage>
        <taxon>Eukaryota</taxon>
        <taxon>Metazoa</taxon>
        <taxon>Spiralia</taxon>
        <taxon>Gnathifera</taxon>
        <taxon>Rotifera</taxon>
        <taxon>Eurotatoria</taxon>
        <taxon>Monogononta</taxon>
        <taxon>Pseudotrocha</taxon>
        <taxon>Ploima</taxon>
        <taxon>Brachionidae</taxon>
        <taxon>Brachionus</taxon>
    </lineage>
</organism>
<dbReference type="PROSITE" id="PS50112">
    <property type="entry name" value="PAS"/>
    <property type="match status" value="1"/>
</dbReference>
<dbReference type="PANTHER" id="PTHR11269">
    <property type="entry name" value="PERIOD CIRCADIAN PROTEIN"/>
    <property type="match status" value="1"/>
</dbReference>
<dbReference type="InterPro" id="IPR050760">
    <property type="entry name" value="Period_circadian_regulator"/>
</dbReference>
<dbReference type="NCBIfam" id="TIGR00229">
    <property type="entry name" value="sensory_box"/>
    <property type="match status" value="1"/>
</dbReference>
<dbReference type="GO" id="GO:0005737">
    <property type="term" value="C:cytoplasm"/>
    <property type="evidence" value="ECO:0007669"/>
    <property type="project" value="TreeGrafter"/>
</dbReference>
<evidence type="ECO:0000313" key="6">
    <source>
        <dbReference type="EMBL" id="CAF0706713.1"/>
    </source>
</evidence>
<feature type="compositionally biased region" description="Basic and acidic residues" evidence="4">
    <location>
        <begin position="1546"/>
        <end position="1570"/>
    </location>
</feature>
<dbReference type="CDD" id="cd00130">
    <property type="entry name" value="PAS"/>
    <property type="match status" value="1"/>
</dbReference>
<dbReference type="GO" id="GO:0032922">
    <property type="term" value="P:circadian regulation of gene expression"/>
    <property type="evidence" value="ECO:0007669"/>
    <property type="project" value="TreeGrafter"/>
</dbReference>
<proteinExistence type="predicted"/>
<feature type="compositionally biased region" description="Low complexity" evidence="4">
    <location>
        <begin position="1381"/>
        <end position="1399"/>
    </location>
</feature>
<dbReference type="GO" id="GO:0043153">
    <property type="term" value="P:entrainment of circadian clock by photoperiod"/>
    <property type="evidence" value="ECO:0007669"/>
    <property type="project" value="TreeGrafter"/>
</dbReference>
<dbReference type="InterPro" id="IPR000014">
    <property type="entry name" value="PAS"/>
</dbReference>
<evidence type="ECO:0000256" key="1">
    <source>
        <dbReference type="ARBA" id="ARBA00004123"/>
    </source>
</evidence>